<dbReference type="Proteomes" id="UP000198921">
    <property type="component" value="Unassembled WGS sequence"/>
</dbReference>
<dbReference type="EMBL" id="FNOT01000009">
    <property type="protein sequence ID" value="SDY62149.1"/>
    <property type="molecule type" value="Genomic_DNA"/>
</dbReference>
<name>A0A1H3LDA7_9ACTN</name>
<proteinExistence type="predicted"/>
<protein>
    <submittedName>
        <fullName evidence="1">Uncharacterized protein</fullName>
    </submittedName>
</protein>
<gene>
    <name evidence="1" type="ORF">SAMN05660209_03288</name>
</gene>
<accession>A0A1H3LDA7</accession>
<dbReference type="RefSeq" id="WP_091158489.1">
    <property type="nucleotide sequence ID" value="NZ_FNOT01000009.1"/>
</dbReference>
<keyword evidence="2" id="KW-1185">Reference proteome</keyword>
<evidence type="ECO:0000313" key="2">
    <source>
        <dbReference type="Proteomes" id="UP000198921"/>
    </source>
</evidence>
<dbReference type="STRING" id="1137993.SAMN05660209_03288"/>
<sequence length="119" mass="13098">MTWRLTVARADAHGRLRVGRLGLALEPADDTAGRALWPLRWNHDLIVLGPDRHPTEVPTAPAVLTPQARLQLPADLCAHLDTARQPVLVACDGRELWLVKTSFVAAELLEQRRGRSSGT</sequence>
<reference evidence="2" key="1">
    <citation type="submission" date="2016-10" db="EMBL/GenBank/DDBJ databases">
        <authorList>
            <person name="Varghese N."/>
            <person name="Submissions S."/>
        </authorList>
    </citation>
    <scope>NUCLEOTIDE SEQUENCE [LARGE SCALE GENOMIC DNA]</scope>
    <source>
        <strain evidence="2">DSM 45422</strain>
    </source>
</reference>
<evidence type="ECO:0000313" key="1">
    <source>
        <dbReference type="EMBL" id="SDY62149.1"/>
    </source>
</evidence>
<organism evidence="1 2">
    <name type="scientific">Geodermatophilus africanus</name>
    <dbReference type="NCBI Taxonomy" id="1137993"/>
    <lineage>
        <taxon>Bacteria</taxon>
        <taxon>Bacillati</taxon>
        <taxon>Actinomycetota</taxon>
        <taxon>Actinomycetes</taxon>
        <taxon>Geodermatophilales</taxon>
        <taxon>Geodermatophilaceae</taxon>
        <taxon>Geodermatophilus</taxon>
    </lineage>
</organism>
<dbReference type="AlphaFoldDB" id="A0A1H3LDA7"/>